<dbReference type="RefSeq" id="WP_207001980.1">
    <property type="nucleotide sequence ID" value="NZ_JAEKJR010000002.1"/>
</dbReference>
<dbReference type="PANTHER" id="PTHR10869:SF246">
    <property type="entry name" value="TRANSMEMBRANE PROLYL 4-HYDROXYLASE"/>
    <property type="match status" value="1"/>
</dbReference>
<organism evidence="8 9">
    <name type="scientific">Microbulbifer salipaludis</name>
    <dbReference type="NCBI Taxonomy" id="187980"/>
    <lineage>
        <taxon>Bacteria</taxon>
        <taxon>Pseudomonadati</taxon>
        <taxon>Pseudomonadota</taxon>
        <taxon>Gammaproteobacteria</taxon>
        <taxon>Cellvibrionales</taxon>
        <taxon>Microbulbiferaceae</taxon>
        <taxon>Microbulbifer</taxon>
    </lineage>
</organism>
<evidence type="ECO:0000259" key="7">
    <source>
        <dbReference type="PROSITE" id="PS51471"/>
    </source>
</evidence>
<keyword evidence="3" id="KW-0847">Vitamin C</keyword>
<evidence type="ECO:0000256" key="3">
    <source>
        <dbReference type="ARBA" id="ARBA00022896"/>
    </source>
</evidence>
<dbReference type="Pfam" id="PF13640">
    <property type="entry name" value="2OG-FeII_Oxy_3"/>
    <property type="match status" value="1"/>
</dbReference>
<sequence length="307" mass="33850">MEFTELQPDLKQWMQEAVERGQCQANVMDALLKAGYQPSIERAVEQCIAAYSTGDSVAARSGVQPNTGLAADTSAQAAAEEEYDGSRFRLFYPEKNLYDLGDQQVEVLLAMQRPNVVLFGNLLSESECDALVELARPRLKRSRVVNAESGTFDLGDVRTSSGTYFESHATPLIASIEARIERLLGVPESRGEPIQVLHYQEGAEYQPHFDFFNPEKPGNQKVLARGGQRVGTLVMYLNNVEAGGSTVFPKVSLDVMPKKGCGLFFSFANGEGELDRLTLHGGSPVVAGEKWIATRWLRLHDYRVSDA</sequence>
<dbReference type="EMBL" id="JAEKJR010000002">
    <property type="protein sequence ID" value="MBN8431347.1"/>
    <property type="molecule type" value="Genomic_DNA"/>
</dbReference>
<dbReference type="InterPro" id="IPR005123">
    <property type="entry name" value="Oxoglu/Fe-dep_dioxygenase_dom"/>
</dbReference>
<evidence type="ECO:0000256" key="2">
    <source>
        <dbReference type="ARBA" id="ARBA00022723"/>
    </source>
</evidence>
<dbReference type="Gene3D" id="2.60.120.620">
    <property type="entry name" value="q2cbj1_9rhob like domain"/>
    <property type="match status" value="1"/>
</dbReference>
<dbReference type="PROSITE" id="PS51471">
    <property type="entry name" value="FE2OG_OXY"/>
    <property type="match status" value="1"/>
</dbReference>
<keyword evidence="6" id="KW-0408">Iron</keyword>
<evidence type="ECO:0000256" key="4">
    <source>
        <dbReference type="ARBA" id="ARBA00022964"/>
    </source>
</evidence>
<evidence type="ECO:0000256" key="6">
    <source>
        <dbReference type="ARBA" id="ARBA00023004"/>
    </source>
</evidence>
<dbReference type="PANTHER" id="PTHR10869">
    <property type="entry name" value="PROLYL 4-HYDROXYLASE ALPHA SUBUNIT"/>
    <property type="match status" value="1"/>
</dbReference>
<reference evidence="8 9" key="1">
    <citation type="submission" date="2020-12" db="EMBL/GenBank/DDBJ databases">
        <title>Oil enriched cultivation method for isolating marine PHA-producing bacteria.</title>
        <authorList>
            <person name="Zheng W."/>
            <person name="Yu S."/>
            <person name="Huang Y."/>
        </authorList>
    </citation>
    <scope>NUCLEOTIDE SEQUENCE [LARGE SCALE GENOMIC DNA]</scope>
    <source>
        <strain evidence="8 9">SN0-2</strain>
    </source>
</reference>
<keyword evidence="4" id="KW-0223">Dioxygenase</keyword>
<evidence type="ECO:0000256" key="1">
    <source>
        <dbReference type="ARBA" id="ARBA00001961"/>
    </source>
</evidence>
<dbReference type="Proteomes" id="UP000664293">
    <property type="component" value="Unassembled WGS sequence"/>
</dbReference>
<name>A0ABS3E7R2_9GAMM</name>
<accession>A0ABS3E7R2</accession>
<proteinExistence type="predicted"/>
<evidence type="ECO:0000256" key="5">
    <source>
        <dbReference type="ARBA" id="ARBA00023002"/>
    </source>
</evidence>
<protein>
    <submittedName>
        <fullName evidence="8">2OG-Fe(II) oxygenase</fullName>
    </submittedName>
</protein>
<gene>
    <name evidence="8" type="ORF">JF535_10845</name>
</gene>
<dbReference type="InterPro" id="IPR006620">
    <property type="entry name" value="Pro_4_hyd_alph"/>
</dbReference>
<comment type="cofactor">
    <cofactor evidence="1">
        <name>L-ascorbate</name>
        <dbReference type="ChEBI" id="CHEBI:38290"/>
    </cofactor>
</comment>
<keyword evidence="5" id="KW-0560">Oxidoreductase</keyword>
<keyword evidence="9" id="KW-1185">Reference proteome</keyword>
<dbReference type="InterPro" id="IPR044862">
    <property type="entry name" value="Pro_4_hyd_alph_FE2OG_OXY"/>
</dbReference>
<comment type="caution">
    <text evidence="8">The sequence shown here is derived from an EMBL/GenBank/DDBJ whole genome shotgun (WGS) entry which is preliminary data.</text>
</comment>
<evidence type="ECO:0000313" key="8">
    <source>
        <dbReference type="EMBL" id="MBN8431347.1"/>
    </source>
</evidence>
<feature type="domain" description="Fe2OG dioxygenase" evidence="7">
    <location>
        <begin position="190"/>
        <end position="299"/>
    </location>
</feature>
<evidence type="ECO:0000313" key="9">
    <source>
        <dbReference type="Proteomes" id="UP000664293"/>
    </source>
</evidence>
<dbReference type="InterPro" id="IPR045054">
    <property type="entry name" value="P4HA-like"/>
</dbReference>
<dbReference type="SMART" id="SM00702">
    <property type="entry name" value="P4Hc"/>
    <property type="match status" value="1"/>
</dbReference>
<keyword evidence="2" id="KW-0479">Metal-binding</keyword>